<feature type="compositionally biased region" description="Polar residues" evidence="1">
    <location>
        <begin position="58"/>
        <end position="67"/>
    </location>
</feature>
<evidence type="ECO:0000313" key="3">
    <source>
        <dbReference type="Proteomes" id="UP001607302"/>
    </source>
</evidence>
<dbReference type="EMBL" id="JAUDFV010000154">
    <property type="protein sequence ID" value="KAL2716611.1"/>
    <property type="molecule type" value="Genomic_DNA"/>
</dbReference>
<dbReference type="AlphaFoldDB" id="A0ABD2A7N6"/>
<comment type="caution">
    <text evidence="2">The sequence shown here is derived from an EMBL/GenBank/DDBJ whole genome shotgun (WGS) entry which is preliminary data.</text>
</comment>
<keyword evidence="3" id="KW-1185">Reference proteome</keyword>
<gene>
    <name evidence="2" type="ORF">V1478_014287</name>
</gene>
<evidence type="ECO:0000313" key="2">
    <source>
        <dbReference type="EMBL" id="KAL2716611.1"/>
    </source>
</evidence>
<sequence length="188" mass="21282">MKREKKTKRKTSAIKLCDIRAGRPCQAMPGHARACQAMPGYARPGQTRPGHARPDQTRPANRSSKQGSKLPKLRRKQSPVNVVPYGPPPPLHPFPCLRTGVIDGCPSLQRSHVPRLGNRQLRYRHVSVSYTDYSCFLISLQIVIVRNANISRVLREAGIKEEGREKFRKIYETLGHFGAQRENGRREP</sequence>
<feature type="region of interest" description="Disordered" evidence="1">
    <location>
        <begin position="36"/>
        <end position="85"/>
    </location>
</feature>
<evidence type="ECO:0000256" key="1">
    <source>
        <dbReference type="SAM" id="MobiDB-lite"/>
    </source>
</evidence>
<accession>A0ABD2A7N6</accession>
<protein>
    <submittedName>
        <fullName evidence="2">Glutamine-rich protein 2</fullName>
    </submittedName>
</protein>
<reference evidence="2 3" key="1">
    <citation type="journal article" date="2024" name="Ann. Entomol. Soc. Am.">
        <title>Genomic analyses of the southern and eastern yellowjacket wasps (Hymenoptera: Vespidae) reveal evolutionary signatures of social life.</title>
        <authorList>
            <person name="Catto M.A."/>
            <person name="Caine P.B."/>
            <person name="Orr S.E."/>
            <person name="Hunt B.G."/>
            <person name="Goodisman M.A.D."/>
        </authorList>
    </citation>
    <scope>NUCLEOTIDE SEQUENCE [LARGE SCALE GENOMIC DNA]</scope>
    <source>
        <strain evidence="2">233</strain>
        <tissue evidence="2">Head and thorax</tissue>
    </source>
</reference>
<proteinExistence type="predicted"/>
<organism evidence="2 3">
    <name type="scientific">Vespula squamosa</name>
    <name type="common">Southern yellow jacket</name>
    <name type="synonym">Wasp</name>
    <dbReference type="NCBI Taxonomy" id="30214"/>
    <lineage>
        <taxon>Eukaryota</taxon>
        <taxon>Metazoa</taxon>
        <taxon>Ecdysozoa</taxon>
        <taxon>Arthropoda</taxon>
        <taxon>Hexapoda</taxon>
        <taxon>Insecta</taxon>
        <taxon>Pterygota</taxon>
        <taxon>Neoptera</taxon>
        <taxon>Endopterygota</taxon>
        <taxon>Hymenoptera</taxon>
        <taxon>Apocrita</taxon>
        <taxon>Aculeata</taxon>
        <taxon>Vespoidea</taxon>
        <taxon>Vespidae</taxon>
        <taxon>Vespinae</taxon>
        <taxon>Vespula</taxon>
    </lineage>
</organism>
<name>A0ABD2A7N6_VESSQ</name>
<dbReference type="Proteomes" id="UP001607302">
    <property type="component" value="Unassembled WGS sequence"/>
</dbReference>